<feature type="domain" description="Cdc6 C-terminal" evidence="8">
    <location>
        <begin position="393"/>
        <end position="473"/>
    </location>
</feature>
<dbReference type="SMART" id="SM00382">
    <property type="entry name" value="AAA"/>
    <property type="match status" value="1"/>
</dbReference>
<dbReference type="PANTHER" id="PTHR10763">
    <property type="entry name" value="CELL DIVISION CONTROL PROTEIN 6-RELATED"/>
    <property type="match status" value="1"/>
</dbReference>
<dbReference type="Gene3D" id="1.10.8.60">
    <property type="match status" value="1"/>
</dbReference>
<dbReference type="FunFam" id="3.40.50.300:FF:000547">
    <property type="entry name" value="Cell division control protein"/>
    <property type="match status" value="1"/>
</dbReference>
<dbReference type="GO" id="GO:0003688">
    <property type="term" value="F:DNA replication origin binding"/>
    <property type="evidence" value="ECO:0007669"/>
    <property type="project" value="TreeGrafter"/>
</dbReference>
<keyword evidence="3" id="KW-0235">DNA replication</keyword>
<proteinExistence type="inferred from homology"/>
<dbReference type="GO" id="GO:0006270">
    <property type="term" value="P:DNA replication initiation"/>
    <property type="evidence" value="ECO:0007669"/>
    <property type="project" value="UniProtKB-UniRule"/>
</dbReference>
<keyword evidence="2" id="KW-0132">Cell division</keyword>
<dbReference type="SMART" id="SM01074">
    <property type="entry name" value="Cdc6_C"/>
    <property type="match status" value="1"/>
</dbReference>
<name>A0A336MA70_CULSO</name>
<evidence type="ECO:0000259" key="8">
    <source>
        <dbReference type="SMART" id="SM01074"/>
    </source>
</evidence>
<evidence type="ECO:0000256" key="3">
    <source>
        <dbReference type="ARBA" id="ARBA00022705"/>
    </source>
</evidence>
<dbReference type="CDD" id="cd00009">
    <property type="entry name" value="AAA"/>
    <property type="match status" value="1"/>
</dbReference>
<dbReference type="GO" id="GO:0033314">
    <property type="term" value="P:mitotic DNA replication checkpoint signaling"/>
    <property type="evidence" value="ECO:0007669"/>
    <property type="project" value="TreeGrafter"/>
</dbReference>
<dbReference type="InterPro" id="IPR049945">
    <property type="entry name" value="AAA_22"/>
</dbReference>
<sequence length="491" mass="55693">MSRVTRKSSRNIDHKENIDNNTDELQSNKNTRKRSSPVKLIEEESPTKTRRTSPISAPESPGVSNHFNEKLKISDEPKKKSKESKKYQNARRALSNNENYNLPGRESELKHLQELLDSHLDGEKSGSLYISGQPGTGKTASLMKIMNTDKYKSRVKILYINCTSISSAGSIYKKISLELGLHPKGTTEKDHLKAIEDYLRSRHKMTMLVLDEIDQLSTNKQTVLYKIFEWPSWEQSKLILVGIANALDLTDRLLSRLQAKCELKPELIHFTPYSKAQIVEIFKSRLEEGGVLDLFPQTTLQLLAAKVASVSGDIRRALDIGRRVVQIAEQRNKTLELKELTSVFEGNENETKPEPAPVQIKEVLSVLNNVYSTSQSLNDDDSDAFPLQQKILICALLLIIKHDKNKDITIGRLHDVYKKVCVKRNLLALDQAEFSSLCSLVEVRGIIRILKKKEARLNRVSLQWDEQEVNAALKDKQLIATILDDKTCLNK</sequence>
<dbReference type="Pfam" id="PF13401">
    <property type="entry name" value="AAA_22"/>
    <property type="match status" value="1"/>
</dbReference>
<dbReference type="SUPFAM" id="SSF46785">
    <property type="entry name" value="Winged helix' DNA-binding domain"/>
    <property type="match status" value="1"/>
</dbReference>
<feature type="compositionally biased region" description="Basic and acidic residues" evidence="6">
    <location>
        <begin position="67"/>
        <end position="78"/>
    </location>
</feature>
<evidence type="ECO:0000256" key="1">
    <source>
        <dbReference type="ARBA" id="ARBA00006184"/>
    </source>
</evidence>
<dbReference type="OMA" id="WPTDEVY"/>
<dbReference type="InterPro" id="IPR015163">
    <property type="entry name" value="Cdc6_C"/>
</dbReference>
<organism evidence="10">
    <name type="scientific">Culicoides sonorensis</name>
    <name type="common">Biting midge</name>
    <dbReference type="NCBI Taxonomy" id="179676"/>
    <lineage>
        <taxon>Eukaryota</taxon>
        <taxon>Metazoa</taxon>
        <taxon>Ecdysozoa</taxon>
        <taxon>Arthropoda</taxon>
        <taxon>Hexapoda</taxon>
        <taxon>Insecta</taxon>
        <taxon>Pterygota</taxon>
        <taxon>Neoptera</taxon>
        <taxon>Endopterygota</taxon>
        <taxon>Diptera</taxon>
        <taxon>Nematocera</taxon>
        <taxon>Chironomoidea</taxon>
        <taxon>Ceratopogonidae</taxon>
        <taxon>Ceratopogoninae</taxon>
        <taxon>Culicoides</taxon>
        <taxon>Monoculicoides</taxon>
    </lineage>
</organism>
<dbReference type="SUPFAM" id="SSF52540">
    <property type="entry name" value="P-loop containing nucleoside triphosphate hydrolases"/>
    <property type="match status" value="1"/>
</dbReference>
<dbReference type="InterPro" id="IPR003593">
    <property type="entry name" value="AAA+_ATPase"/>
</dbReference>
<dbReference type="VEuPathDB" id="VectorBase:CSON014298"/>
<accession>A0A336MA70</accession>
<dbReference type="GO" id="GO:0005634">
    <property type="term" value="C:nucleus"/>
    <property type="evidence" value="ECO:0007669"/>
    <property type="project" value="UniProtKB-SubCell"/>
</dbReference>
<dbReference type="InterPro" id="IPR036388">
    <property type="entry name" value="WH-like_DNA-bd_sf"/>
</dbReference>
<evidence type="ECO:0000256" key="6">
    <source>
        <dbReference type="SAM" id="MobiDB-lite"/>
    </source>
</evidence>
<dbReference type="EMBL" id="UFQT01000789">
    <property type="protein sequence ID" value="SSX27244.1"/>
    <property type="molecule type" value="Genomic_DNA"/>
</dbReference>
<dbReference type="InterPro" id="IPR016314">
    <property type="entry name" value="Cdc6/18"/>
</dbReference>
<feature type="domain" description="AAA+ ATPase" evidence="7">
    <location>
        <begin position="124"/>
        <end position="267"/>
    </location>
</feature>
<keyword evidence="4" id="KW-0131">Cell cycle</keyword>
<keyword evidence="5" id="KW-0539">Nucleus</keyword>
<feature type="region of interest" description="Disordered" evidence="6">
    <location>
        <begin position="1"/>
        <end position="102"/>
    </location>
</feature>
<gene>
    <name evidence="10" type="primary">CSON014298</name>
</gene>
<dbReference type="PIRSF" id="PIRSF001767">
    <property type="entry name" value="Cdc6"/>
    <property type="match status" value="1"/>
</dbReference>
<evidence type="ECO:0000259" key="7">
    <source>
        <dbReference type="SMART" id="SM00382"/>
    </source>
</evidence>
<dbReference type="InterPro" id="IPR027417">
    <property type="entry name" value="P-loop_NTPase"/>
</dbReference>
<evidence type="ECO:0000256" key="5">
    <source>
        <dbReference type="PIRNR" id="PIRNR001767"/>
    </source>
</evidence>
<dbReference type="InterPro" id="IPR050311">
    <property type="entry name" value="ORC1/CDC6"/>
</dbReference>
<evidence type="ECO:0000313" key="10">
    <source>
        <dbReference type="EMBL" id="SSX27244.1"/>
    </source>
</evidence>
<comment type="subcellular location">
    <subcellularLocation>
        <location evidence="5">Nucleus</location>
    </subcellularLocation>
</comment>
<evidence type="ECO:0000313" key="9">
    <source>
        <dbReference type="EMBL" id="SSX06900.1"/>
    </source>
</evidence>
<dbReference type="Gene3D" id="3.40.50.300">
    <property type="entry name" value="P-loop containing nucleotide triphosphate hydrolases"/>
    <property type="match status" value="1"/>
</dbReference>
<evidence type="ECO:0000256" key="2">
    <source>
        <dbReference type="ARBA" id="ARBA00022618"/>
    </source>
</evidence>
<dbReference type="FunFam" id="1.10.10.10:FF:000265">
    <property type="entry name" value="Cell division control protein"/>
    <property type="match status" value="1"/>
</dbReference>
<dbReference type="GO" id="GO:0051301">
    <property type="term" value="P:cell division"/>
    <property type="evidence" value="ECO:0007669"/>
    <property type="project" value="UniProtKB-UniRule"/>
</dbReference>
<comment type="function">
    <text evidence="5">Involved in the initiation of DNA replication. Also participates in checkpoint controls that ensure DNA replication is completed before mitosis is initiated.</text>
</comment>
<evidence type="ECO:0000256" key="4">
    <source>
        <dbReference type="ARBA" id="ARBA00023306"/>
    </source>
</evidence>
<protein>
    <recommendedName>
        <fullName evidence="5">Cell division control protein</fullName>
    </recommendedName>
</protein>
<dbReference type="InterPro" id="IPR036390">
    <property type="entry name" value="WH_DNA-bd_sf"/>
</dbReference>
<dbReference type="Pfam" id="PF09079">
    <property type="entry name" value="WHD_Cdc6"/>
    <property type="match status" value="1"/>
</dbReference>
<reference evidence="9" key="1">
    <citation type="submission" date="2018-04" db="EMBL/GenBank/DDBJ databases">
        <authorList>
            <person name="Go L.Y."/>
            <person name="Mitchell J.A."/>
        </authorList>
    </citation>
    <scope>NUCLEOTIDE SEQUENCE</scope>
    <source>
        <tissue evidence="9">Whole organism</tissue>
    </source>
</reference>
<reference evidence="10" key="2">
    <citation type="submission" date="2018-07" db="EMBL/GenBank/DDBJ databases">
        <authorList>
            <person name="Quirk P.G."/>
            <person name="Krulwich T.A."/>
        </authorList>
    </citation>
    <scope>NUCLEOTIDE SEQUENCE</scope>
</reference>
<dbReference type="Gene3D" id="1.10.10.10">
    <property type="entry name" value="Winged helix-like DNA-binding domain superfamily/Winged helix DNA-binding domain"/>
    <property type="match status" value="1"/>
</dbReference>
<dbReference type="PANTHER" id="PTHR10763:SF26">
    <property type="entry name" value="CELL DIVISION CONTROL PROTEIN 6 HOMOLOG"/>
    <property type="match status" value="1"/>
</dbReference>
<dbReference type="EMBL" id="UFQS01000789">
    <property type="protein sequence ID" value="SSX06900.1"/>
    <property type="molecule type" value="Genomic_DNA"/>
</dbReference>
<comment type="similarity">
    <text evidence="1 5">Belongs to the CDC6/cdc18 family.</text>
</comment>
<feature type="compositionally biased region" description="Polar residues" evidence="6">
    <location>
        <begin position="19"/>
        <end position="29"/>
    </location>
</feature>
<dbReference type="AlphaFoldDB" id="A0A336MA70"/>
<dbReference type="GO" id="GO:0016887">
    <property type="term" value="F:ATP hydrolysis activity"/>
    <property type="evidence" value="ECO:0007669"/>
    <property type="project" value="InterPro"/>
</dbReference>